<feature type="transmembrane region" description="Helical" evidence="1">
    <location>
        <begin position="25"/>
        <end position="43"/>
    </location>
</feature>
<reference evidence="2 3" key="1">
    <citation type="submission" date="2023-04" db="EMBL/GenBank/DDBJ databases">
        <title>Genome of Basidiobolus ranarum AG-B5.</title>
        <authorList>
            <person name="Stajich J.E."/>
            <person name="Carter-House D."/>
            <person name="Gryganskyi A."/>
        </authorList>
    </citation>
    <scope>NUCLEOTIDE SEQUENCE [LARGE SCALE GENOMIC DNA]</scope>
    <source>
        <strain evidence="2 3">AG-B5</strain>
    </source>
</reference>
<evidence type="ECO:0008006" key="4">
    <source>
        <dbReference type="Google" id="ProtNLM"/>
    </source>
</evidence>
<name>A0ABR2VN76_9FUNG</name>
<keyword evidence="1" id="KW-1133">Transmembrane helix</keyword>
<evidence type="ECO:0000313" key="3">
    <source>
        <dbReference type="Proteomes" id="UP001479436"/>
    </source>
</evidence>
<keyword evidence="1" id="KW-0812">Transmembrane</keyword>
<gene>
    <name evidence="2" type="ORF">K7432_015327</name>
</gene>
<evidence type="ECO:0000256" key="1">
    <source>
        <dbReference type="SAM" id="Phobius"/>
    </source>
</evidence>
<keyword evidence="3" id="KW-1185">Reference proteome</keyword>
<dbReference type="Gene3D" id="1.10.3350.20">
    <property type="entry name" value="Tmem141 protein family"/>
    <property type="match status" value="1"/>
</dbReference>
<keyword evidence="1" id="KW-0472">Membrane</keyword>
<sequence>MSSINREIAEKYPHLASLRDCQRRATLDGVLFSLCALTISGLLGKSVFKFPRNTLYLSTFGTTAVSAYLFTTTSFKQCRIIQENMEKEKIEEKQPEEVFLADQEENN</sequence>
<proteinExistence type="predicted"/>
<protein>
    <recommendedName>
        <fullName evidence="4">Cytochrome c oxidase assembly protein COX20, mitochondrial</fullName>
    </recommendedName>
</protein>
<organism evidence="2 3">
    <name type="scientific">Basidiobolus ranarum</name>
    <dbReference type="NCBI Taxonomy" id="34480"/>
    <lineage>
        <taxon>Eukaryota</taxon>
        <taxon>Fungi</taxon>
        <taxon>Fungi incertae sedis</taxon>
        <taxon>Zoopagomycota</taxon>
        <taxon>Entomophthoromycotina</taxon>
        <taxon>Basidiobolomycetes</taxon>
        <taxon>Basidiobolales</taxon>
        <taxon>Basidiobolaceae</taxon>
        <taxon>Basidiobolus</taxon>
    </lineage>
</organism>
<dbReference type="Proteomes" id="UP001479436">
    <property type="component" value="Unassembled WGS sequence"/>
</dbReference>
<accession>A0ABR2VN76</accession>
<evidence type="ECO:0000313" key="2">
    <source>
        <dbReference type="EMBL" id="KAK9685908.1"/>
    </source>
</evidence>
<dbReference type="InterPro" id="IPR038259">
    <property type="entry name" value="Tmem141_sf"/>
</dbReference>
<comment type="caution">
    <text evidence="2">The sequence shown here is derived from an EMBL/GenBank/DDBJ whole genome shotgun (WGS) entry which is preliminary data.</text>
</comment>
<dbReference type="EMBL" id="JASJQH010008920">
    <property type="protein sequence ID" value="KAK9685908.1"/>
    <property type="molecule type" value="Genomic_DNA"/>
</dbReference>
<feature type="transmembrane region" description="Helical" evidence="1">
    <location>
        <begin position="55"/>
        <end position="75"/>
    </location>
</feature>